<protein>
    <submittedName>
        <fullName evidence="2">Uncharacterized protein</fullName>
    </submittedName>
</protein>
<sequence length="302" mass="34329">MQQRTYKNKGRNIALEQVEGVLKNSPERFDAERGQGLATLSNIKRAKLVQSRRERARMEQRHGADHPRFQEADARMRREHVMLVNTRAERDRAGVPIVEREENQWIVHGHVRNQEGIPLDNANVALYPDRDGHRDALVQSKTDRHGYFKLNWSPEYRDTPSETGGGTGPGLIDEGGQSGLRINTNQSRLRNAAAAINNPVYLGASFQGSKSVDARTLYPTPGNVSYRDIELTVENTDACQLRTRYLGNSSTRELHDLHNEQPGCQIGRMRPDHRVYFTSEKQAQALGYDFCAYCYGPERSKR</sequence>
<dbReference type="Proteomes" id="UP000653056">
    <property type="component" value="Unassembled WGS sequence"/>
</dbReference>
<comment type="caution">
    <text evidence="2">The sequence shown here is derived from an EMBL/GenBank/DDBJ whole genome shotgun (WGS) entry which is preliminary data.</text>
</comment>
<reference evidence="3" key="1">
    <citation type="journal article" date="2019" name="Int. J. Syst. Evol. Microbiol.">
        <title>The Global Catalogue of Microorganisms (GCM) 10K type strain sequencing project: providing services to taxonomists for standard genome sequencing and annotation.</title>
        <authorList>
            <consortium name="The Broad Institute Genomics Platform"/>
            <consortium name="The Broad Institute Genome Sequencing Center for Infectious Disease"/>
            <person name="Wu L."/>
            <person name="Ma J."/>
        </authorList>
    </citation>
    <scope>NUCLEOTIDE SEQUENCE [LARGE SCALE GENOMIC DNA]</scope>
    <source>
        <strain evidence="3">KCTC 22228</strain>
    </source>
</reference>
<evidence type="ECO:0000256" key="1">
    <source>
        <dbReference type="SAM" id="MobiDB-lite"/>
    </source>
</evidence>
<keyword evidence="3" id="KW-1185">Reference proteome</keyword>
<name>A0ABQ2YDX7_9GAMM</name>
<feature type="region of interest" description="Disordered" evidence="1">
    <location>
        <begin position="153"/>
        <end position="181"/>
    </location>
</feature>
<dbReference type="RefSeq" id="WP_189465594.1">
    <property type="nucleotide sequence ID" value="NZ_BMXS01000001.1"/>
</dbReference>
<gene>
    <name evidence="2" type="ORF">GCM10007160_03890</name>
</gene>
<evidence type="ECO:0000313" key="3">
    <source>
        <dbReference type="Proteomes" id="UP000653056"/>
    </source>
</evidence>
<dbReference type="EMBL" id="BMXS01000001">
    <property type="protein sequence ID" value="GGX79725.1"/>
    <property type="molecule type" value="Genomic_DNA"/>
</dbReference>
<evidence type="ECO:0000313" key="2">
    <source>
        <dbReference type="EMBL" id="GGX79725.1"/>
    </source>
</evidence>
<accession>A0ABQ2YDX7</accession>
<organism evidence="2 3">
    <name type="scientific">Litchfieldella qijiaojingensis</name>
    <dbReference type="NCBI Taxonomy" id="980347"/>
    <lineage>
        <taxon>Bacteria</taxon>
        <taxon>Pseudomonadati</taxon>
        <taxon>Pseudomonadota</taxon>
        <taxon>Gammaproteobacteria</taxon>
        <taxon>Oceanospirillales</taxon>
        <taxon>Halomonadaceae</taxon>
        <taxon>Litchfieldella</taxon>
    </lineage>
</organism>
<proteinExistence type="predicted"/>
<dbReference type="InterPro" id="IPR035451">
    <property type="entry name" value="Ada-like_dom_sf"/>
</dbReference>
<dbReference type="Gene3D" id="3.40.10.10">
    <property type="entry name" value="DNA Methylphosphotriester Repair Domain"/>
    <property type="match status" value="1"/>
</dbReference>